<evidence type="ECO:0000313" key="2">
    <source>
        <dbReference type="EMBL" id="TNN55666.1"/>
    </source>
</evidence>
<organism evidence="2 3">
    <name type="scientific">Liparis tanakae</name>
    <name type="common">Tanaka's snailfish</name>
    <dbReference type="NCBI Taxonomy" id="230148"/>
    <lineage>
        <taxon>Eukaryota</taxon>
        <taxon>Metazoa</taxon>
        <taxon>Chordata</taxon>
        <taxon>Craniata</taxon>
        <taxon>Vertebrata</taxon>
        <taxon>Euteleostomi</taxon>
        <taxon>Actinopterygii</taxon>
        <taxon>Neopterygii</taxon>
        <taxon>Teleostei</taxon>
        <taxon>Neoteleostei</taxon>
        <taxon>Acanthomorphata</taxon>
        <taxon>Eupercaria</taxon>
        <taxon>Perciformes</taxon>
        <taxon>Cottioidei</taxon>
        <taxon>Cottales</taxon>
        <taxon>Liparidae</taxon>
        <taxon>Liparis</taxon>
    </lineage>
</organism>
<protein>
    <submittedName>
        <fullName evidence="2">Uncharacterized protein</fullName>
    </submittedName>
</protein>
<evidence type="ECO:0000313" key="3">
    <source>
        <dbReference type="Proteomes" id="UP000314294"/>
    </source>
</evidence>
<evidence type="ECO:0000256" key="1">
    <source>
        <dbReference type="SAM" id="MobiDB-lite"/>
    </source>
</evidence>
<feature type="region of interest" description="Disordered" evidence="1">
    <location>
        <begin position="221"/>
        <end position="245"/>
    </location>
</feature>
<dbReference type="EMBL" id="SRLO01000449">
    <property type="protein sequence ID" value="TNN55666.1"/>
    <property type="molecule type" value="Genomic_DNA"/>
</dbReference>
<comment type="caution">
    <text evidence="2">The sequence shown here is derived from an EMBL/GenBank/DDBJ whole genome shotgun (WGS) entry which is preliminary data.</text>
</comment>
<accession>A0A4Z2GQC8</accession>
<feature type="region of interest" description="Disordered" evidence="1">
    <location>
        <begin position="97"/>
        <end position="125"/>
    </location>
</feature>
<dbReference type="AlphaFoldDB" id="A0A4Z2GQC8"/>
<name>A0A4Z2GQC8_9TELE</name>
<proteinExistence type="predicted"/>
<dbReference type="Proteomes" id="UP000314294">
    <property type="component" value="Unassembled WGS sequence"/>
</dbReference>
<feature type="region of interest" description="Disordered" evidence="1">
    <location>
        <begin position="10"/>
        <end position="44"/>
    </location>
</feature>
<gene>
    <name evidence="2" type="ORF">EYF80_034101</name>
</gene>
<feature type="compositionally biased region" description="Acidic residues" evidence="1">
    <location>
        <begin position="226"/>
        <end position="244"/>
    </location>
</feature>
<keyword evidence="3" id="KW-1185">Reference proteome</keyword>
<feature type="compositionally biased region" description="Low complexity" evidence="1">
    <location>
        <begin position="105"/>
        <end position="121"/>
    </location>
</feature>
<feature type="compositionally biased region" description="Low complexity" evidence="1">
    <location>
        <begin position="35"/>
        <end position="44"/>
    </location>
</feature>
<sequence length="289" mass="30717">MVHFRNMLKSHGAINPISRPPVGPRAVGWTPSPPSGRRTSSSWTSASRLSTTSWAWPIFSRPACSSASSSSSCSRSTERCSSASVCSVSPWTRSAERWEGGGAPARGLSASAGSQSASPTAFSERKTTSIRLMGNSPLHLGGHALVALVLVAGAKPAHEHAALAAVELLQIFSARSAVGAISSCAFRAFLVVCGFRCAAQNELMHDRQLLTAARCVPLHMSHGTSEEEEEEEEEEGFPLAPDEEPALRMDSRTSAVRAPLRSCSTASASMVFLDREGLGLKDCRHWGQL</sequence>
<reference evidence="2 3" key="1">
    <citation type="submission" date="2019-03" db="EMBL/GenBank/DDBJ databases">
        <title>First draft genome of Liparis tanakae, snailfish: a comprehensive survey of snailfish specific genes.</title>
        <authorList>
            <person name="Kim W."/>
            <person name="Song I."/>
            <person name="Jeong J.-H."/>
            <person name="Kim D."/>
            <person name="Kim S."/>
            <person name="Ryu S."/>
            <person name="Song J.Y."/>
            <person name="Lee S.K."/>
        </authorList>
    </citation>
    <scope>NUCLEOTIDE SEQUENCE [LARGE SCALE GENOMIC DNA]</scope>
    <source>
        <tissue evidence="2">Muscle</tissue>
    </source>
</reference>